<sequence>MAKNTSGEGAKNMKLRMRNNLLMGAVFLSLIFLMGCGTLETLVNKDGTATSFGDFIGGDKTTPPTTSTETTVTPAETSADSMTIALYFADSTGKYLVKEQRVLPKTASLARETVTEWLKGPAGIKGTTLLASVPTSTMLLDIAIKENVAIIDLSKEFLRPNPKVSHEAALYGLVDTLTQFSTIKQVQIRIEGKPLTKYGTIDATKLVNRASLIKGSASTNPIVPSSGIGDTGSGIAAPDKTSNGALPSSPNSSSTPSTPSTSSSPSTINLFDYPSSPT</sequence>
<organism evidence="4 5">
    <name type="scientific">Candidatus Desulfosporosinus infrequens</name>
    <dbReference type="NCBI Taxonomy" id="2043169"/>
    <lineage>
        <taxon>Bacteria</taxon>
        <taxon>Bacillati</taxon>
        <taxon>Bacillota</taxon>
        <taxon>Clostridia</taxon>
        <taxon>Eubacteriales</taxon>
        <taxon>Desulfitobacteriaceae</taxon>
        <taxon>Desulfosporosinus</taxon>
    </lineage>
</organism>
<feature type="domain" description="GerMN" evidence="3">
    <location>
        <begin position="110"/>
        <end position="199"/>
    </location>
</feature>
<feature type="region of interest" description="Disordered" evidence="1">
    <location>
        <begin position="223"/>
        <end position="278"/>
    </location>
</feature>
<evidence type="ECO:0000256" key="1">
    <source>
        <dbReference type="SAM" id="MobiDB-lite"/>
    </source>
</evidence>
<evidence type="ECO:0000259" key="3">
    <source>
        <dbReference type="SMART" id="SM00909"/>
    </source>
</evidence>
<feature type="compositionally biased region" description="Low complexity" evidence="1">
    <location>
        <begin position="247"/>
        <end position="267"/>
    </location>
</feature>
<dbReference type="Proteomes" id="UP000238916">
    <property type="component" value="Unassembled WGS sequence"/>
</dbReference>
<feature type="transmembrane region" description="Helical" evidence="2">
    <location>
        <begin position="21"/>
        <end position="43"/>
    </location>
</feature>
<dbReference type="EMBL" id="OMOF01000196">
    <property type="protein sequence ID" value="SPF43119.1"/>
    <property type="molecule type" value="Genomic_DNA"/>
</dbReference>
<evidence type="ECO:0000313" key="4">
    <source>
        <dbReference type="EMBL" id="SPF43119.1"/>
    </source>
</evidence>
<evidence type="ECO:0000313" key="5">
    <source>
        <dbReference type="Proteomes" id="UP000238916"/>
    </source>
</evidence>
<dbReference type="Pfam" id="PF10646">
    <property type="entry name" value="Germane"/>
    <property type="match status" value="1"/>
</dbReference>
<keyword evidence="2" id="KW-1133">Transmembrane helix</keyword>
<name>A0A2U3KU73_9FIRM</name>
<dbReference type="AlphaFoldDB" id="A0A2U3KU73"/>
<dbReference type="InterPro" id="IPR019606">
    <property type="entry name" value="GerMN"/>
</dbReference>
<dbReference type="SMART" id="SM00909">
    <property type="entry name" value="Germane"/>
    <property type="match status" value="1"/>
</dbReference>
<gene>
    <name evidence="4" type="ORF">SBF1_2750004</name>
</gene>
<keyword evidence="2" id="KW-0812">Transmembrane</keyword>
<accession>A0A2U3KU73</accession>
<keyword evidence="2" id="KW-0472">Membrane</keyword>
<evidence type="ECO:0000256" key="2">
    <source>
        <dbReference type="SAM" id="Phobius"/>
    </source>
</evidence>
<proteinExistence type="predicted"/>
<protein>
    <recommendedName>
        <fullName evidence="3">GerMN domain-containing protein</fullName>
    </recommendedName>
</protein>
<reference evidence="5" key="1">
    <citation type="submission" date="2018-02" db="EMBL/GenBank/DDBJ databases">
        <authorList>
            <person name="Hausmann B."/>
        </authorList>
    </citation>
    <scope>NUCLEOTIDE SEQUENCE [LARGE SCALE GENOMIC DNA]</scope>
    <source>
        <strain evidence="5">Peat soil MAG SbF1</strain>
    </source>
</reference>